<name>A0AAE1T650_9LAMI</name>
<keyword evidence="4" id="KW-1185">Reference proteome</keyword>
<dbReference type="PROSITE" id="PS50878">
    <property type="entry name" value="RT_POL"/>
    <property type="match status" value="1"/>
</dbReference>
<feature type="region of interest" description="Disordered" evidence="1">
    <location>
        <begin position="1228"/>
        <end position="1247"/>
    </location>
</feature>
<proteinExistence type="predicted"/>
<dbReference type="Pfam" id="PF03372">
    <property type="entry name" value="Exo_endo_phos"/>
    <property type="match status" value="1"/>
</dbReference>
<protein>
    <submittedName>
        <fullName evidence="3">Mitochondrial protein</fullName>
    </submittedName>
</protein>
<dbReference type="AlphaFoldDB" id="A0AAE1T650"/>
<dbReference type="EMBL" id="JACGWL010000785">
    <property type="protein sequence ID" value="KAK4381921.1"/>
    <property type="molecule type" value="Genomic_DNA"/>
</dbReference>
<dbReference type="GO" id="GO:0003824">
    <property type="term" value="F:catalytic activity"/>
    <property type="evidence" value="ECO:0007669"/>
    <property type="project" value="InterPro"/>
</dbReference>
<reference evidence="3" key="2">
    <citation type="journal article" date="2024" name="Plant">
        <title>Genomic evolution and insights into agronomic trait innovations of Sesamum species.</title>
        <authorList>
            <person name="Miao H."/>
            <person name="Wang L."/>
            <person name="Qu L."/>
            <person name="Liu H."/>
            <person name="Sun Y."/>
            <person name="Le M."/>
            <person name="Wang Q."/>
            <person name="Wei S."/>
            <person name="Zheng Y."/>
            <person name="Lin W."/>
            <person name="Duan Y."/>
            <person name="Cao H."/>
            <person name="Xiong S."/>
            <person name="Wang X."/>
            <person name="Wei L."/>
            <person name="Li C."/>
            <person name="Ma Q."/>
            <person name="Ju M."/>
            <person name="Zhao R."/>
            <person name="Li G."/>
            <person name="Mu C."/>
            <person name="Tian Q."/>
            <person name="Mei H."/>
            <person name="Zhang T."/>
            <person name="Gao T."/>
            <person name="Zhang H."/>
        </authorList>
    </citation>
    <scope>NUCLEOTIDE SEQUENCE</scope>
    <source>
        <strain evidence="3">K16</strain>
    </source>
</reference>
<dbReference type="PANTHER" id="PTHR33116:SF76">
    <property type="entry name" value="DUF4283 DOMAIN-CONTAINING PROTEIN"/>
    <property type="match status" value="1"/>
</dbReference>
<dbReference type="InterPro" id="IPR043502">
    <property type="entry name" value="DNA/RNA_pol_sf"/>
</dbReference>
<evidence type="ECO:0000256" key="1">
    <source>
        <dbReference type="SAM" id="MobiDB-lite"/>
    </source>
</evidence>
<dbReference type="SUPFAM" id="SSF56219">
    <property type="entry name" value="DNase I-like"/>
    <property type="match status" value="1"/>
</dbReference>
<dbReference type="PANTHER" id="PTHR33116">
    <property type="entry name" value="REVERSE TRANSCRIPTASE ZINC-BINDING DOMAIN-CONTAINING PROTEIN-RELATED-RELATED"/>
    <property type="match status" value="1"/>
</dbReference>
<evidence type="ECO:0000313" key="4">
    <source>
        <dbReference type="Proteomes" id="UP001289374"/>
    </source>
</evidence>
<dbReference type="InterPro" id="IPR036691">
    <property type="entry name" value="Endo/exonu/phosph_ase_sf"/>
</dbReference>
<organism evidence="3 4">
    <name type="scientific">Sesamum angolense</name>
    <dbReference type="NCBI Taxonomy" id="2727404"/>
    <lineage>
        <taxon>Eukaryota</taxon>
        <taxon>Viridiplantae</taxon>
        <taxon>Streptophyta</taxon>
        <taxon>Embryophyta</taxon>
        <taxon>Tracheophyta</taxon>
        <taxon>Spermatophyta</taxon>
        <taxon>Magnoliopsida</taxon>
        <taxon>eudicotyledons</taxon>
        <taxon>Gunneridae</taxon>
        <taxon>Pentapetalae</taxon>
        <taxon>asterids</taxon>
        <taxon>lamiids</taxon>
        <taxon>Lamiales</taxon>
        <taxon>Pedaliaceae</taxon>
        <taxon>Sesamum</taxon>
    </lineage>
</organism>
<dbReference type="Gene3D" id="3.60.10.10">
    <property type="entry name" value="Endonuclease/exonuclease/phosphatase"/>
    <property type="match status" value="1"/>
</dbReference>
<gene>
    <name evidence="3" type="ORF">Sango_2921300</name>
</gene>
<feature type="region of interest" description="Disordered" evidence="1">
    <location>
        <begin position="157"/>
        <end position="178"/>
    </location>
</feature>
<dbReference type="SUPFAM" id="SSF56672">
    <property type="entry name" value="DNA/RNA polymerases"/>
    <property type="match status" value="1"/>
</dbReference>
<feature type="domain" description="Reverse transcriptase" evidence="2">
    <location>
        <begin position="399"/>
        <end position="678"/>
    </location>
</feature>
<dbReference type="Pfam" id="PF00078">
    <property type="entry name" value="RVT_1"/>
    <property type="match status" value="1"/>
</dbReference>
<reference evidence="3" key="1">
    <citation type="submission" date="2020-06" db="EMBL/GenBank/DDBJ databases">
        <authorList>
            <person name="Li T."/>
            <person name="Hu X."/>
            <person name="Zhang T."/>
            <person name="Song X."/>
            <person name="Zhang H."/>
            <person name="Dai N."/>
            <person name="Sheng W."/>
            <person name="Hou X."/>
            <person name="Wei L."/>
        </authorList>
    </citation>
    <scope>NUCLEOTIDE SEQUENCE</scope>
    <source>
        <strain evidence="3">K16</strain>
        <tissue evidence="3">Leaf</tissue>
    </source>
</reference>
<feature type="compositionally biased region" description="Polar residues" evidence="1">
    <location>
        <begin position="1228"/>
        <end position="1238"/>
    </location>
</feature>
<evidence type="ECO:0000259" key="2">
    <source>
        <dbReference type="PROSITE" id="PS50878"/>
    </source>
</evidence>
<dbReference type="CDD" id="cd01650">
    <property type="entry name" value="RT_nLTR_like"/>
    <property type="match status" value="1"/>
</dbReference>
<dbReference type="InterPro" id="IPR005135">
    <property type="entry name" value="Endo/exonuclease/phosphatase"/>
</dbReference>
<accession>A0AAE1T650</accession>
<dbReference type="Proteomes" id="UP001289374">
    <property type="component" value="Unassembled WGS sequence"/>
</dbReference>
<feature type="compositionally biased region" description="Polar residues" evidence="1">
    <location>
        <begin position="1169"/>
        <end position="1203"/>
    </location>
</feature>
<sequence length="1247" mass="141188">MGKVTVLTAAEDPIPVDGDVGSSKLMGNQEVAVNRFVNSEHAGCSFTSDSTPLMNNDQDNLRVEGTRVAMEEIIEGGPWLFQGQPIVLQFWEQGMSLRRQKHTQVPVWIRLKHLPMEYWTDEGLNFAETSYRHVASTCPDSKKTSQGPPITIFVKKQSSNRGPEQPERGTEVELTMAGSKSTGSAGRELWGGLRTLAVGISDEPWLVLGDFNAVLDDSEVRGRAADTSVSMAEFRTCILDTGLVQLPFTGCPYTWHNCSEGTRSLWKRLDRMLVNEAWLEKWPGSSYVSALPRTKMYEVVCKLKALKAVFRRQRKQKGDLTENVKLAKGYLDKAQELFAVYRDDVLLHLVKCCRMVYSEAIKLEMSMLKQRAKLRWMKHGDQNSRVFFRKINSKRAKHMIFQITNAIGEVNTTLLALIPKVNLPSYVSDYRPISCCNVLYKAITKVIVQRMQPVLHLLIDFSQNAFVPGRSIADNILLAQELLAGYNQRRLPPRCTLKVDIQKAYDSVEWDFLLEVLRLFNFPPRFVGWIEQCVSTASFSVSLNGAIYGFFKGRRGLRQGDPMSPYLFVLVMEIWNSLLRYRVQNAAHFQYHWKCKELGILNLCFADDVLLFCKAHTPSIQVLKDTLNEFAALSGLNVNPEKSQIILSRAVQQDRKQIIECLGFQEGFLPVRYLGVPLTSSRLTIADCRPLITKIDARLAGKMRKFLWQGPNRRGNAKVAWDQICKPKEEGGLGIRSMTVSNRALMLKQLWRILQNDGTSIWVEWIQLHRLQNSTLWTFNGATGSWGWKKMLKLRPILQQGVLYKIGNGSTFKLWQDIWHERGPLCQLYPLGPAVLDLPLNNPLSCVIQQHQWCWPATTDAVIADITSHLPAIYPAETDSICWRNPSGRFTLESAIMLIHPATPRVQWHGLLQDLKERWDQKLQSLEAKSTPNQPIKLKPVAVHNSLPSSSIDVVNGKDCPAENRPVGILNRSLQEQPIFIGNVKLQTNSTDSIADAFLQSSRKTLHFVPPTKQNGRKPYFPQLESFARSNWSDLHQVSATSSGFYFFQFKTRDAMEELKHLPMEYWTEEGLSTVASGVGTPLYADKITRQCLRLDFARMCVMLDYNSTLPKHLVVISPHLIDGKEIPIRVDVEYEWLPQRFRIFVKKQQVNHDKAELVADKEAEMEGSKSTGTVQKLHRPSQTPQYSSTDQLDRNNPPNLNTKGKDIVLYNPFDALDAEIANPGVSTEATANFTGPNICSPGLGDP</sequence>
<dbReference type="InterPro" id="IPR000477">
    <property type="entry name" value="RT_dom"/>
</dbReference>
<comment type="caution">
    <text evidence="3">The sequence shown here is derived from an EMBL/GenBank/DDBJ whole genome shotgun (WGS) entry which is preliminary data.</text>
</comment>
<evidence type="ECO:0000313" key="3">
    <source>
        <dbReference type="EMBL" id="KAK4381921.1"/>
    </source>
</evidence>
<feature type="region of interest" description="Disordered" evidence="1">
    <location>
        <begin position="1162"/>
        <end position="1206"/>
    </location>
</feature>